<dbReference type="InterPro" id="IPR005184">
    <property type="entry name" value="DUF306_Meta_HslJ"/>
</dbReference>
<evidence type="ECO:0000259" key="1">
    <source>
        <dbReference type="Pfam" id="PF03724"/>
    </source>
</evidence>
<dbReference type="Gene3D" id="2.40.128.270">
    <property type="match status" value="1"/>
</dbReference>
<dbReference type="Pfam" id="PF03724">
    <property type="entry name" value="META"/>
    <property type="match status" value="1"/>
</dbReference>
<reference evidence="2 3" key="1">
    <citation type="submission" date="2022-03" db="EMBL/GenBank/DDBJ databases">
        <title>Chryseobacterium sp. isolated from the Andong Sikhe.</title>
        <authorList>
            <person name="Won M."/>
            <person name="Kim S.-J."/>
            <person name="Kwon S.-W."/>
        </authorList>
    </citation>
    <scope>NUCLEOTIDE SEQUENCE [LARGE SCALE GENOMIC DNA]</scope>
    <source>
        <strain evidence="2 3">ADR-1</strain>
    </source>
</reference>
<dbReference type="RefSeq" id="WP_243576574.1">
    <property type="nucleotide sequence ID" value="NZ_CP094529.1"/>
</dbReference>
<name>A0ABY4BGJ2_9FLAO</name>
<keyword evidence="3" id="KW-1185">Reference proteome</keyword>
<dbReference type="InterPro" id="IPR038670">
    <property type="entry name" value="HslJ-like_sf"/>
</dbReference>
<evidence type="ECO:0000313" key="2">
    <source>
        <dbReference type="EMBL" id="UOE38269.1"/>
    </source>
</evidence>
<evidence type="ECO:0000313" key="3">
    <source>
        <dbReference type="Proteomes" id="UP000831068"/>
    </source>
</evidence>
<dbReference type="InterPro" id="IPR053147">
    <property type="entry name" value="Hsp_HslJ-like"/>
</dbReference>
<dbReference type="PANTHER" id="PTHR35535:SF1">
    <property type="entry name" value="HEAT SHOCK PROTEIN HSLJ"/>
    <property type="match status" value="1"/>
</dbReference>
<gene>
    <name evidence="2" type="ORF">MTP08_00390</name>
</gene>
<organism evidence="2 3">
    <name type="scientific">Chryseobacterium oryzae</name>
    <dbReference type="NCBI Taxonomy" id="2929799"/>
    <lineage>
        <taxon>Bacteria</taxon>
        <taxon>Pseudomonadati</taxon>
        <taxon>Bacteroidota</taxon>
        <taxon>Flavobacteriia</taxon>
        <taxon>Flavobacteriales</taxon>
        <taxon>Weeksellaceae</taxon>
        <taxon>Chryseobacterium group</taxon>
        <taxon>Chryseobacterium</taxon>
    </lineage>
</organism>
<accession>A0ABY4BGJ2</accession>
<dbReference type="PANTHER" id="PTHR35535">
    <property type="entry name" value="HEAT SHOCK PROTEIN HSLJ"/>
    <property type="match status" value="1"/>
</dbReference>
<proteinExistence type="predicted"/>
<sequence length="144" mass="17161">MKRFLSVFFSFFVFILLLNCHSVQRKNDYVQRQWMLVSFNQFKKAELIKNRAEVNLTSEIKDRKINGSAFMGCNRIFFKMEFKTNNRIEISGIRSTYMSCEAMDLETKFLQSFQKMSHYHIDGHFLILNDKQGNTIKFLAADWD</sequence>
<feature type="domain" description="DUF306" evidence="1">
    <location>
        <begin position="30"/>
        <end position="136"/>
    </location>
</feature>
<dbReference type="EMBL" id="CP094529">
    <property type="protein sequence ID" value="UOE38269.1"/>
    <property type="molecule type" value="Genomic_DNA"/>
</dbReference>
<protein>
    <submittedName>
        <fullName evidence="2">META domain-containing protein</fullName>
    </submittedName>
</protein>
<dbReference type="Proteomes" id="UP000831068">
    <property type="component" value="Chromosome"/>
</dbReference>